<comment type="subcellular location">
    <subcellularLocation>
        <location evidence="1">Membrane</location>
        <topology evidence="1">Single-pass type I membrane protein</topology>
    </subcellularLocation>
</comment>
<evidence type="ECO:0000256" key="3">
    <source>
        <dbReference type="ARBA" id="ARBA00022692"/>
    </source>
</evidence>
<organism evidence="16 17">
    <name type="scientific">Esox lucius</name>
    <name type="common">Northern pike</name>
    <dbReference type="NCBI Taxonomy" id="8010"/>
    <lineage>
        <taxon>Eukaryota</taxon>
        <taxon>Metazoa</taxon>
        <taxon>Chordata</taxon>
        <taxon>Craniata</taxon>
        <taxon>Vertebrata</taxon>
        <taxon>Euteleostomi</taxon>
        <taxon>Actinopterygii</taxon>
        <taxon>Neopterygii</taxon>
        <taxon>Teleostei</taxon>
        <taxon>Protacanthopterygii</taxon>
        <taxon>Esociformes</taxon>
        <taxon>Esocidae</taxon>
        <taxon>Esox</taxon>
    </lineage>
</organism>
<feature type="domain" description="Ig-like" evidence="15">
    <location>
        <begin position="97"/>
        <end position="192"/>
    </location>
</feature>
<dbReference type="Gene3D" id="3.10.320.10">
    <property type="entry name" value="Class II Histocompatibility Antigen, M Beta Chain, Chain B, domain 1"/>
    <property type="match status" value="1"/>
</dbReference>
<evidence type="ECO:0000256" key="10">
    <source>
        <dbReference type="ARBA" id="ARBA00023180"/>
    </source>
</evidence>
<dbReference type="InterPro" id="IPR050160">
    <property type="entry name" value="MHC/Immunoglobulin"/>
</dbReference>
<reference evidence="16" key="2">
    <citation type="submission" date="2020-02" db="EMBL/GenBank/DDBJ databases">
        <title>Esox lucius (northern pike) genome, fEsoLuc1, primary haplotype.</title>
        <authorList>
            <person name="Myers G."/>
            <person name="Karagic N."/>
            <person name="Meyer A."/>
            <person name="Pippel M."/>
            <person name="Reichard M."/>
            <person name="Winkler S."/>
            <person name="Tracey A."/>
            <person name="Sims Y."/>
            <person name="Howe K."/>
            <person name="Rhie A."/>
            <person name="Formenti G."/>
            <person name="Durbin R."/>
            <person name="Fedrigo O."/>
            <person name="Jarvis E.D."/>
        </authorList>
    </citation>
    <scope>NUCLEOTIDE SEQUENCE [LARGE SCALE GENOMIC DNA]</scope>
</reference>
<dbReference type="InterPro" id="IPR007110">
    <property type="entry name" value="Ig-like_dom"/>
</dbReference>
<reference evidence="16" key="3">
    <citation type="submission" date="2025-08" db="UniProtKB">
        <authorList>
            <consortium name="Ensembl"/>
        </authorList>
    </citation>
    <scope>IDENTIFICATION</scope>
</reference>
<evidence type="ECO:0000256" key="4">
    <source>
        <dbReference type="ARBA" id="ARBA00022729"/>
    </source>
</evidence>
<dbReference type="Proteomes" id="UP000265140">
    <property type="component" value="Chromosome 17"/>
</dbReference>
<evidence type="ECO:0000259" key="15">
    <source>
        <dbReference type="PROSITE" id="PS50835"/>
    </source>
</evidence>
<dbReference type="GO" id="GO:0002250">
    <property type="term" value="P:adaptive immune response"/>
    <property type="evidence" value="ECO:0007669"/>
    <property type="project" value="UniProtKB-KW"/>
</dbReference>
<dbReference type="SMART" id="SM00920">
    <property type="entry name" value="MHC_II_alpha"/>
    <property type="match status" value="1"/>
</dbReference>
<keyword evidence="5" id="KW-0391">Immunity</keyword>
<evidence type="ECO:0000256" key="12">
    <source>
        <dbReference type="ARBA" id="ARBA00023319"/>
    </source>
</evidence>
<name>A0A6Q2XCV4_ESOLU</name>
<dbReference type="PANTHER" id="PTHR19944">
    <property type="entry name" value="MHC CLASS II-RELATED"/>
    <property type="match status" value="1"/>
</dbReference>
<keyword evidence="8 13" id="KW-0472">Membrane</keyword>
<keyword evidence="4 14" id="KW-0732">Signal</keyword>
<dbReference type="GO" id="GO:0002504">
    <property type="term" value="P:antigen processing and presentation of peptide or polysaccharide antigen via MHC class II"/>
    <property type="evidence" value="ECO:0007669"/>
    <property type="project" value="UniProtKB-KW"/>
</dbReference>
<comment type="similarity">
    <text evidence="2">Belongs to the MHC class II family.</text>
</comment>
<dbReference type="AlphaFoldDB" id="A0A6Q2XCV4"/>
<dbReference type="InterPro" id="IPR011162">
    <property type="entry name" value="MHC_I/II-like_Ag-recog"/>
</dbReference>
<keyword evidence="12" id="KW-0393">Immunoglobulin domain</keyword>
<keyword evidence="9" id="KW-1015">Disulfide bond</keyword>
<keyword evidence="17" id="KW-1185">Reference proteome</keyword>
<dbReference type="SMART" id="SM00407">
    <property type="entry name" value="IGc1"/>
    <property type="match status" value="1"/>
</dbReference>
<evidence type="ECO:0000256" key="6">
    <source>
        <dbReference type="ARBA" id="ARBA00022989"/>
    </source>
</evidence>
<keyword evidence="11" id="KW-0491">MHC II</keyword>
<dbReference type="GO" id="GO:0042613">
    <property type="term" value="C:MHC class II protein complex"/>
    <property type="evidence" value="ECO:0007669"/>
    <property type="project" value="UniProtKB-KW"/>
</dbReference>
<keyword evidence="10" id="KW-0325">Glycoprotein</keyword>
<dbReference type="PANTHER" id="PTHR19944:SF86">
    <property type="entry name" value="HLA CLASS II HISTOCOMPATIBILITY ANTIGEN, DR ALPHA CHAIN"/>
    <property type="match status" value="1"/>
</dbReference>
<accession>A0A6Q2XCV4</accession>
<dbReference type="Ensembl" id="ENSELUT00000077410.2">
    <property type="protein sequence ID" value="ENSELUP00000050911.2"/>
    <property type="gene ID" value="ENSELUG00000012117.3"/>
</dbReference>
<evidence type="ECO:0000256" key="1">
    <source>
        <dbReference type="ARBA" id="ARBA00004479"/>
    </source>
</evidence>
<dbReference type="InterPro" id="IPR014745">
    <property type="entry name" value="MHC_II_a/b_N"/>
</dbReference>
<evidence type="ECO:0000313" key="17">
    <source>
        <dbReference type="Proteomes" id="UP000265140"/>
    </source>
</evidence>
<dbReference type="InterPro" id="IPR036179">
    <property type="entry name" value="Ig-like_dom_sf"/>
</dbReference>
<proteinExistence type="inferred from homology"/>
<reference evidence="17" key="1">
    <citation type="journal article" date="2014" name="PLoS ONE">
        <title>The genome and linkage map of the northern pike (Esox lucius): conserved synteny revealed between the salmonid sister group and the Neoteleostei.</title>
        <authorList>
            <person name="Rondeau E.B."/>
            <person name="Minkley D.R."/>
            <person name="Leong J.S."/>
            <person name="Messmer A.M."/>
            <person name="Jantzen J.R."/>
            <person name="von Schalburg K.R."/>
            <person name="Lemon C."/>
            <person name="Bird N.H."/>
            <person name="Koop B.F."/>
        </authorList>
    </citation>
    <scope>NUCLEOTIDE SEQUENCE</scope>
</reference>
<evidence type="ECO:0000256" key="2">
    <source>
        <dbReference type="ARBA" id="ARBA00007394"/>
    </source>
</evidence>
<dbReference type="Gene3D" id="2.60.40.10">
    <property type="entry name" value="Immunoglobulins"/>
    <property type="match status" value="1"/>
</dbReference>
<evidence type="ECO:0000256" key="5">
    <source>
        <dbReference type="ARBA" id="ARBA00022859"/>
    </source>
</evidence>
<dbReference type="InterPro" id="IPR013783">
    <property type="entry name" value="Ig-like_fold"/>
</dbReference>
<dbReference type="InterPro" id="IPR001003">
    <property type="entry name" value="MHC_II_a_N"/>
</dbReference>
<dbReference type="InterPro" id="IPR003597">
    <property type="entry name" value="Ig_C1-set"/>
</dbReference>
<evidence type="ECO:0000313" key="16">
    <source>
        <dbReference type="Ensembl" id="ENSELUP00000050911.2"/>
    </source>
</evidence>
<evidence type="ECO:0000256" key="8">
    <source>
        <dbReference type="ARBA" id="ARBA00023136"/>
    </source>
</evidence>
<dbReference type="SUPFAM" id="SSF48726">
    <property type="entry name" value="Immunoglobulin"/>
    <property type="match status" value="1"/>
</dbReference>
<dbReference type="PROSITE" id="PS00290">
    <property type="entry name" value="IG_MHC"/>
    <property type="match status" value="1"/>
</dbReference>
<protein>
    <recommendedName>
        <fullName evidence="15">Ig-like domain-containing protein</fullName>
    </recommendedName>
</protein>
<evidence type="ECO:0000256" key="13">
    <source>
        <dbReference type="SAM" id="Phobius"/>
    </source>
</evidence>
<dbReference type="Pfam" id="PF00993">
    <property type="entry name" value="MHC_II_alpha"/>
    <property type="match status" value="1"/>
</dbReference>
<dbReference type="InterPro" id="IPR003006">
    <property type="entry name" value="Ig/MHC_CS"/>
</dbReference>
<keyword evidence="6 13" id="KW-1133">Transmembrane helix</keyword>
<feature type="signal peptide" evidence="14">
    <location>
        <begin position="1"/>
        <end position="16"/>
    </location>
</feature>
<keyword evidence="7" id="KW-1064">Adaptive immunity</keyword>
<dbReference type="Bgee" id="ENSELUG00000012117">
    <property type="expression patterns" value="Expressed in spleen and 15 other cell types or tissues"/>
</dbReference>
<feature type="chain" id="PRO_5044267848" description="Ig-like domain-containing protein" evidence="14">
    <location>
        <begin position="17"/>
        <end position="235"/>
    </location>
</feature>
<dbReference type="Pfam" id="PF07654">
    <property type="entry name" value="C1-set"/>
    <property type="match status" value="1"/>
</dbReference>
<dbReference type="SUPFAM" id="SSF54452">
    <property type="entry name" value="MHC antigen-recognition domain"/>
    <property type="match status" value="1"/>
</dbReference>
<sequence length="235" mass="25974">MKSSVIFLILSSVVYAEIKFLHIDLHIGGCSDSDGVDMYGLDGEEMWYADFNKQKGVEPLPPFADPLTYPGGYEQAVANQQICKQNLAVDIKAYKNPEEKIVPPHSSIYPRDDVVLGMENTLICNVIGFHPSPVRVKWTRNNQIVTEGVRMSTPYPNQDFSHNQFSSLTFTPEEGDIYSCTVEHQGLSEPLTRIWEPEVTQPSVGPAVFCGVGLTLGLLGVATGTFFLIKGNECN</sequence>
<evidence type="ECO:0000256" key="7">
    <source>
        <dbReference type="ARBA" id="ARBA00023130"/>
    </source>
</evidence>
<evidence type="ECO:0000256" key="9">
    <source>
        <dbReference type="ARBA" id="ARBA00023157"/>
    </source>
</evidence>
<reference evidence="16" key="4">
    <citation type="submission" date="2025-09" db="UniProtKB">
        <authorList>
            <consortium name="Ensembl"/>
        </authorList>
    </citation>
    <scope>IDENTIFICATION</scope>
</reference>
<evidence type="ECO:0000256" key="11">
    <source>
        <dbReference type="ARBA" id="ARBA00023182"/>
    </source>
</evidence>
<evidence type="ECO:0000256" key="14">
    <source>
        <dbReference type="SAM" id="SignalP"/>
    </source>
</evidence>
<dbReference type="GeneTree" id="ENSGT00940000161847"/>
<dbReference type="PROSITE" id="PS50835">
    <property type="entry name" value="IG_LIKE"/>
    <property type="match status" value="1"/>
</dbReference>
<feature type="transmembrane region" description="Helical" evidence="13">
    <location>
        <begin position="206"/>
        <end position="229"/>
    </location>
</feature>
<keyword evidence="3 13" id="KW-0812">Transmembrane</keyword>